<dbReference type="Proteomes" id="UP000018849">
    <property type="component" value="Unassembled WGS sequence"/>
</dbReference>
<dbReference type="EMBL" id="AOKF01002414">
    <property type="protein sequence ID" value="EPN49584.1"/>
    <property type="molecule type" value="Genomic_DNA"/>
</dbReference>
<reference evidence="1 2" key="1">
    <citation type="journal article" date="2013" name="PLoS Pathog.">
        <title>Genomic analysis of the Kiwifruit pathogen Pseudomonas syringae pv. actinidiae provides insight into the origins of an emergent plant disease.</title>
        <authorList>
            <person name="McCann H.C."/>
            <person name="Rikkerink E.H."/>
            <person name="Bertels F."/>
            <person name="Fiers M."/>
            <person name="Lu A."/>
            <person name="Rees-George J."/>
            <person name="Andersen M.T."/>
            <person name="Gleave A.P."/>
            <person name="Haubold B."/>
            <person name="Wohlers M.W."/>
            <person name="Guttman D.S."/>
            <person name="Wang P.W."/>
            <person name="Straub C."/>
            <person name="Vanneste J.L."/>
            <person name="Rainey P.B."/>
            <person name="Templeton M.D."/>
        </authorList>
    </citation>
    <scope>NUCLEOTIDE SEQUENCE [LARGE SCALE GENOMIC DNA]</scope>
    <source>
        <strain evidence="1 2">ICMP 19096</strain>
    </source>
</reference>
<evidence type="ECO:0000313" key="2">
    <source>
        <dbReference type="Proteomes" id="UP000018849"/>
    </source>
</evidence>
<evidence type="ECO:0000313" key="1">
    <source>
        <dbReference type="EMBL" id="EPN49584.1"/>
    </source>
</evidence>
<gene>
    <name evidence="1" type="ORF">A245_28171</name>
</gene>
<dbReference type="AlphaFoldDB" id="A0A656JSE7"/>
<comment type="caution">
    <text evidence="1">The sequence shown here is derived from an EMBL/GenBank/DDBJ whole genome shotgun (WGS) entry which is preliminary data.</text>
</comment>
<sequence>MISAKWPDAGPSDAVWMRARRWYRPFPFDQNAELCLNVMSPRAADERAACKKSGAQDKWSIARQPFAPEACVALVARRSAILVLQSFDFCRQSRRISPAVFEGSAELPAFSTRCPF</sequence>
<organism evidence="1 2">
    <name type="scientific">Pseudomonas syringae pv. actinidiae ICMP 19096</name>
    <dbReference type="NCBI Taxonomy" id="1194405"/>
    <lineage>
        <taxon>Bacteria</taxon>
        <taxon>Pseudomonadati</taxon>
        <taxon>Pseudomonadota</taxon>
        <taxon>Gammaproteobacteria</taxon>
        <taxon>Pseudomonadales</taxon>
        <taxon>Pseudomonadaceae</taxon>
        <taxon>Pseudomonas</taxon>
        <taxon>Pseudomonas syringae</taxon>
    </lineage>
</organism>
<proteinExistence type="predicted"/>
<name>A0A656JSE7_PSESF</name>
<protein>
    <submittedName>
        <fullName evidence="1">Uncharacterized protein</fullName>
    </submittedName>
</protein>
<accession>A0A656JSE7</accession>